<proteinExistence type="predicted"/>
<organism evidence="1">
    <name type="scientific">marine metagenome</name>
    <dbReference type="NCBI Taxonomy" id="408172"/>
    <lineage>
        <taxon>unclassified sequences</taxon>
        <taxon>metagenomes</taxon>
        <taxon>ecological metagenomes</taxon>
    </lineage>
</organism>
<dbReference type="EMBL" id="UINC01154316">
    <property type="protein sequence ID" value="SVD49530.1"/>
    <property type="molecule type" value="Genomic_DNA"/>
</dbReference>
<protein>
    <submittedName>
        <fullName evidence="1">Uncharacterized protein</fullName>
    </submittedName>
</protein>
<evidence type="ECO:0000313" key="1">
    <source>
        <dbReference type="EMBL" id="SVD49530.1"/>
    </source>
</evidence>
<name>A0A382VT40_9ZZZZ</name>
<sequence>MDIDASYDFRNDVRPNNDPDIHSKKLKLYHKILWSKPLPSGEDFLLDYSITGKYLSSKSSVGEFELSSDSITHSYIGVKRMNSITKLVSDVDRDKILKTFYTIGGFIIFPSNKVDNKLTINGSRGFNSRIVDRFDLTLECIRRFYLGIESPLYETFSRYKDFFQLFDDFQGYAEFFLLQDIVTDDFSEVKFFLPFDDSFPSQPLPKDLNDYLIYIKNTNNFVVNRGNRMTLRNK</sequence>
<dbReference type="Pfam" id="PF22507">
    <property type="entry name" value="DUF6994"/>
    <property type="match status" value="1"/>
</dbReference>
<reference evidence="1" key="1">
    <citation type="submission" date="2018-05" db="EMBL/GenBank/DDBJ databases">
        <authorList>
            <person name="Lanie J.A."/>
            <person name="Ng W.-L."/>
            <person name="Kazmierczak K.M."/>
            <person name="Andrzejewski T.M."/>
            <person name="Davidsen T.M."/>
            <person name="Wayne K.J."/>
            <person name="Tettelin H."/>
            <person name="Glass J.I."/>
            <person name="Rusch D."/>
            <person name="Podicherti R."/>
            <person name="Tsui H.-C.T."/>
            <person name="Winkler M.E."/>
        </authorList>
    </citation>
    <scope>NUCLEOTIDE SEQUENCE</scope>
</reference>
<accession>A0A382VT40</accession>
<gene>
    <name evidence="1" type="ORF">METZ01_LOCUS402384</name>
</gene>
<dbReference type="AlphaFoldDB" id="A0A382VT40"/>
<dbReference type="InterPro" id="IPR054263">
    <property type="entry name" value="DUF6994"/>
</dbReference>